<evidence type="ECO:0000313" key="1">
    <source>
        <dbReference type="EMBL" id="KAJ8627857.1"/>
    </source>
</evidence>
<evidence type="ECO:0000313" key="2">
    <source>
        <dbReference type="Proteomes" id="UP001234297"/>
    </source>
</evidence>
<keyword evidence="2" id="KW-1185">Reference proteome</keyword>
<organism evidence="1 2">
    <name type="scientific">Persea americana</name>
    <name type="common">Avocado</name>
    <dbReference type="NCBI Taxonomy" id="3435"/>
    <lineage>
        <taxon>Eukaryota</taxon>
        <taxon>Viridiplantae</taxon>
        <taxon>Streptophyta</taxon>
        <taxon>Embryophyta</taxon>
        <taxon>Tracheophyta</taxon>
        <taxon>Spermatophyta</taxon>
        <taxon>Magnoliopsida</taxon>
        <taxon>Magnoliidae</taxon>
        <taxon>Laurales</taxon>
        <taxon>Lauraceae</taxon>
        <taxon>Persea</taxon>
    </lineage>
</organism>
<gene>
    <name evidence="1" type="ORF">MRB53_021164</name>
</gene>
<dbReference type="Proteomes" id="UP001234297">
    <property type="component" value="Chromosome 6"/>
</dbReference>
<dbReference type="EMBL" id="CM056814">
    <property type="protein sequence ID" value="KAJ8627857.1"/>
    <property type="molecule type" value="Genomic_DNA"/>
</dbReference>
<comment type="caution">
    <text evidence="1">The sequence shown here is derived from an EMBL/GenBank/DDBJ whole genome shotgun (WGS) entry which is preliminary data.</text>
</comment>
<reference evidence="1 2" key="1">
    <citation type="journal article" date="2022" name="Hortic Res">
        <title>A haplotype resolved chromosomal level avocado genome allows analysis of novel avocado genes.</title>
        <authorList>
            <person name="Nath O."/>
            <person name="Fletcher S.J."/>
            <person name="Hayward A."/>
            <person name="Shaw L.M."/>
            <person name="Masouleh A.K."/>
            <person name="Furtado A."/>
            <person name="Henry R.J."/>
            <person name="Mitter N."/>
        </authorList>
    </citation>
    <scope>NUCLEOTIDE SEQUENCE [LARGE SCALE GENOMIC DNA]</scope>
    <source>
        <strain evidence="2">cv. Hass</strain>
    </source>
</reference>
<protein>
    <submittedName>
        <fullName evidence="1">Uncharacterized protein</fullName>
    </submittedName>
</protein>
<proteinExistence type="predicted"/>
<sequence>MLPSGLMCEPEIRDRDRETGIRDLLYSVTDKVKQNAPAPDLTPVTNAFRNSYRASGAVASNVYKAITVDGVEKVKDYLPGPQSQEKIKRIVKEVAVPEMLRFTGIPGLAKSYWILLREDPLSSSVHDSKKFEQQAKELKEMQTKNEELWEEFQKIKQDNKILREHILGDLIKKESLNDSFHLQFEEIQKPEEVIMDFLANGFKGRGLVSSGSSQGCMSEEPLDGTLCNLLE</sequence>
<accession>A0ACC2L445</accession>
<name>A0ACC2L445_PERAE</name>